<gene>
    <name evidence="2" type="ORF">JOD17_000072</name>
</gene>
<proteinExistence type="predicted"/>
<protein>
    <recommendedName>
        <fullName evidence="1">YtkA-like domain-containing protein</fullName>
    </recommendedName>
</protein>
<dbReference type="PROSITE" id="PS51257">
    <property type="entry name" value="PROKAR_LIPOPROTEIN"/>
    <property type="match status" value="1"/>
</dbReference>
<accession>A0ABS2P7I7</accession>
<evidence type="ECO:0000313" key="2">
    <source>
        <dbReference type="EMBL" id="MBM7630981.1"/>
    </source>
</evidence>
<reference evidence="2 3" key="1">
    <citation type="submission" date="2021-01" db="EMBL/GenBank/DDBJ databases">
        <title>Genomic Encyclopedia of Type Strains, Phase IV (KMG-IV): sequencing the most valuable type-strain genomes for metagenomic binning, comparative biology and taxonomic classification.</title>
        <authorList>
            <person name="Goeker M."/>
        </authorList>
    </citation>
    <scope>NUCLEOTIDE SEQUENCE [LARGE SCALE GENOMIC DNA]</scope>
    <source>
        <strain evidence="2 3">DSM 25540</strain>
    </source>
</reference>
<dbReference type="InterPro" id="IPR032693">
    <property type="entry name" value="YtkA-like_dom"/>
</dbReference>
<feature type="domain" description="YtkA-like" evidence="1">
    <location>
        <begin position="30"/>
        <end position="109"/>
    </location>
</feature>
<name>A0ABS2P7I7_9BACL</name>
<keyword evidence="3" id="KW-1185">Reference proteome</keyword>
<comment type="caution">
    <text evidence="2">The sequence shown here is derived from an EMBL/GenBank/DDBJ whole genome shotgun (WGS) entry which is preliminary data.</text>
</comment>
<organism evidence="2 3">
    <name type="scientific">Geomicrobium sediminis</name>
    <dbReference type="NCBI Taxonomy" id="1347788"/>
    <lineage>
        <taxon>Bacteria</taxon>
        <taxon>Bacillati</taxon>
        <taxon>Bacillota</taxon>
        <taxon>Bacilli</taxon>
        <taxon>Bacillales</taxon>
        <taxon>Geomicrobium</taxon>
    </lineage>
</organism>
<evidence type="ECO:0000313" key="3">
    <source>
        <dbReference type="Proteomes" id="UP000741863"/>
    </source>
</evidence>
<dbReference type="Pfam" id="PF13115">
    <property type="entry name" value="YtkA"/>
    <property type="match status" value="1"/>
</dbReference>
<dbReference type="Proteomes" id="UP000741863">
    <property type="component" value="Unassembled WGS sequence"/>
</dbReference>
<sequence>MKRWMSLVFLLVVSGCGSNEETQELSLSTEPIDVEIQPISEAVVGEEITIETLVTQEDYPVEDAQAVEIEIRFEGQSEGALFPAENDGEGLYRSTHTFAEAGVYEIQSHVTARGMHVMPVQKLQVEE</sequence>
<evidence type="ECO:0000259" key="1">
    <source>
        <dbReference type="Pfam" id="PF13115"/>
    </source>
</evidence>
<dbReference type="EMBL" id="JAFBEC010000001">
    <property type="protein sequence ID" value="MBM7630981.1"/>
    <property type="molecule type" value="Genomic_DNA"/>
</dbReference>
<dbReference type="RefSeq" id="WP_204695139.1">
    <property type="nucleotide sequence ID" value="NZ_JAFBEC010000001.1"/>
</dbReference>